<dbReference type="Gene3D" id="2.70.98.10">
    <property type="match status" value="1"/>
</dbReference>
<dbReference type="Pfam" id="PF07971">
    <property type="entry name" value="Glyco_hydro_92"/>
    <property type="match status" value="1"/>
</dbReference>
<name>A0A1G4G3Q9_9BACT</name>
<dbReference type="InterPro" id="IPR005887">
    <property type="entry name" value="GH92_a_mannosidase_put"/>
</dbReference>
<dbReference type="Gene3D" id="3.30.2080.10">
    <property type="entry name" value="GH92 mannosidase domain"/>
    <property type="match status" value="1"/>
</dbReference>
<keyword evidence="6" id="KW-0378">Hydrolase</keyword>
<dbReference type="GO" id="GO:0016798">
    <property type="term" value="F:hydrolase activity, acting on glycosyl bonds"/>
    <property type="evidence" value="ECO:0007669"/>
    <property type="project" value="UniProtKB-KW"/>
</dbReference>
<evidence type="ECO:0000313" key="6">
    <source>
        <dbReference type="EMBL" id="SCM55407.1"/>
    </source>
</evidence>
<keyword evidence="3" id="KW-0106">Calcium</keyword>
<dbReference type="GO" id="GO:0005829">
    <property type="term" value="C:cytosol"/>
    <property type="evidence" value="ECO:0007669"/>
    <property type="project" value="TreeGrafter"/>
</dbReference>
<reference evidence="6 7" key="1">
    <citation type="submission" date="2016-08" db="EMBL/GenBank/DDBJ databases">
        <authorList>
            <person name="Seilhamer J.J."/>
        </authorList>
    </citation>
    <scope>NUCLEOTIDE SEQUENCE [LARGE SCALE GENOMIC DNA]</scope>
    <source>
        <strain evidence="6">ING2-E5A</strain>
    </source>
</reference>
<dbReference type="PANTHER" id="PTHR12143:SF39">
    <property type="entry name" value="SECRETED PROTEIN"/>
    <property type="match status" value="1"/>
</dbReference>
<dbReference type="STRING" id="1642646.ING2E5A_0334"/>
<keyword evidence="7" id="KW-1185">Reference proteome</keyword>
<dbReference type="InterPro" id="IPR050883">
    <property type="entry name" value="PNGase"/>
</dbReference>
<dbReference type="PANTHER" id="PTHR12143">
    <property type="entry name" value="PEPTIDE N-GLYCANASE PNGASE -RELATED"/>
    <property type="match status" value="1"/>
</dbReference>
<dbReference type="Proteomes" id="UP000178485">
    <property type="component" value="Chromosome i"/>
</dbReference>
<dbReference type="AlphaFoldDB" id="A0A1G4G3Q9"/>
<proteinExistence type="predicted"/>
<accession>A0A1G4G3Q9</accession>
<comment type="cofactor">
    <cofactor evidence="1">
        <name>Ca(2+)</name>
        <dbReference type="ChEBI" id="CHEBI:29108"/>
    </cofactor>
</comment>
<protein>
    <submittedName>
        <fullName evidence="6">Putative glycosidase Rv0584</fullName>
        <ecNumber evidence="6">3.2.1.-</ecNumber>
    </submittedName>
</protein>
<dbReference type="InterPro" id="IPR012939">
    <property type="entry name" value="Glyco_hydro_92"/>
</dbReference>
<dbReference type="Gene3D" id="1.20.1610.10">
    <property type="entry name" value="alpha-1,2-mannosidases domains"/>
    <property type="match status" value="1"/>
</dbReference>
<organism evidence="6 7">
    <name type="scientific">Petrimonas mucosa</name>
    <dbReference type="NCBI Taxonomy" id="1642646"/>
    <lineage>
        <taxon>Bacteria</taxon>
        <taxon>Pseudomonadati</taxon>
        <taxon>Bacteroidota</taxon>
        <taxon>Bacteroidia</taxon>
        <taxon>Bacteroidales</taxon>
        <taxon>Dysgonomonadaceae</taxon>
        <taxon>Petrimonas</taxon>
    </lineage>
</organism>
<feature type="domain" description="Glycosyl hydrolase family 92 N-terminal" evidence="5">
    <location>
        <begin position="31"/>
        <end position="264"/>
    </location>
</feature>
<dbReference type="NCBIfam" id="TIGR01180">
    <property type="entry name" value="aman2_put"/>
    <property type="match status" value="1"/>
</dbReference>
<dbReference type="GO" id="GO:0006516">
    <property type="term" value="P:glycoprotein catabolic process"/>
    <property type="evidence" value="ECO:0007669"/>
    <property type="project" value="TreeGrafter"/>
</dbReference>
<dbReference type="GO" id="GO:0000224">
    <property type="term" value="F:peptide-N4-(N-acetyl-beta-glucosaminyl)asparagine amidase activity"/>
    <property type="evidence" value="ECO:0007669"/>
    <property type="project" value="TreeGrafter"/>
</dbReference>
<evidence type="ECO:0000256" key="3">
    <source>
        <dbReference type="ARBA" id="ARBA00022837"/>
    </source>
</evidence>
<dbReference type="InterPro" id="IPR014718">
    <property type="entry name" value="GH-type_carb-bd"/>
</dbReference>
<dbReference type="Gene3D" id="1.20.1050.60">
    <property type="entry name" value="alpha-1,2-mannosidase"/>
    <property type="match status" value="1"/>
</dbReference>
<dbReference type="SUPFAM" id="SSF48208">
    <property type="entry name" value="Six-hairpin glycosidases"/>
    <property type="match status" value="1"/>
</dbReference>
<dbReference type="EMBL" id="LT608328">
    <property type="protein sequence ID" value="SCM55407.1"/>
    <property type="molecule type" value="Genomic_DNA"/>
</dbReference>
<dbReference type="FunFam" id="3.30.2080.10:FF:000001">
    <property type="entry name" value="Alpha-1,2-mannosidase subfamily"/>
    <property type="match status" value="1"/>
</dbReference>
<dbReference type="EC" id="3.2.1.-" evidence="6"/>
<evidence type="ECO:0000259" key="5">
    <source>
        <dbReference type="Pfam" id="PF17678"/>
    </source>
</evidence>
<evidence type="ECO:0000259" key="4">
    <source>
        <dbReference type="Pfam" id="PF07971"/>
    </source>
</evidence>
<feature type="domain" description="Glycosyl hydrolase family 92" evidence="4">
    <location>
        <begin position="271"/>
        <end position="738"/>
    </location>
</feature>
<comment type="subunit">
    <text evidence="2">Monomer.</text>
</comment>
<dbReference type="KEGG" id="pmuc:ING2E5A_0334"/>
<sequence>MQENMKIKTWLLFLLLTWVNSILMAQKLSDYVDPFIGTAFTGHTYPGATTPFGMVQVSPDNGTDGWKFCSGYHTDSKSIIGFSHTHLSGTGAAEMGDILIMPVIGDLPFQAGEETDTSTGYRSSFSNESEKASPGYYRVKLDDYNILAEVTATPRVGCHRYTYPASTKAGILIDLEHGIGDKTTESYIRVVDAQTVVGKRRSSGFIDDHHYYFCARFSKPFTRVRSYEDGEISNSQYVSGKLTKLLFQFATGDQESVLVKVALSTASEKGAIKNLDAEVPGWDFDQVHAQTEEVWNNYLSRIEIKAMDEGQKRSYYTSLYHALLMPNLVTDVDGFYTGWDQKLHKSETGEMYTNFSLWDTYRALHPFLALIYPEINSKLVKSMLERHRQVGLLPTNEYGMRETWCMIGNHAVPVIVDAFLKGDTSFDPGFAYEAIRHAQTFDHNKADWSNYDRYGYFPFDVSSVESVSRTLESSYDDYCVAQMAKALNREEEYRFFSKRSTYYKNVYDKSLMLVRGRDSQGNWRSPFNPFSLTSESEGGDFTEGNAWQWTWHVQHDVEGLIDMFGSKEQFVTKLNTLFETNIDDLPGHEAVPDVTGLIGLYAHGNEPSHHIAYLYSIAGRPDRTAEIIREIFDRFYLPDRDGLVGNDDCGQMSAWYIFSAMGFYPVDPISGKYVIGAPQVPEIILSLPNGNRFTIKANRLSEKNKYVKAIHLNGKPIESYSIKYEEIMKGGLLEFQMTNKPR</sequence>
<evidence type="ECO:0000256" key="1">
    <source>
        <dbReference type="ARBA" id="ARBA00001913"/>
    </source>
</evidence>
<evidence type="ECO:0000256" key="2">
    <source>
        <dbReference type="ARBA" id="ARBA00011245"/>
    </source>
</evidence>
<gene>
    <name evidence="6" type="ORF">ING2E5A_0334</name>
</gene>
<evidence type="ECO:0000313" key="7">
    <source>
        <dbReference type="Proteomes" id="UP000178485"/>
    </source>
</evidence>
<dbReference type="GO" id="GO:0030246">
    <property type="term" value="F:carbohydrate binding"/>
    <property type="evidence" value="ECO:0007669"/>
    <property type="project" value="InterPro"/>
</dbReference>
<dbReference type="InterPro" id="IPR008928">
    <property type="entry name" value="6-hairpin_glycosidase_sf"/>
</dbReference>
<dbReference type="GO" id="GO:0005975">
    <property type="term" value="P:carbohydrate metabolic process"/>
    <property type="evidence" value="ECO:0007669"/>
    <property type="project" value="InterPro"/>
</dbReference>
<dbReference type="InterPro" id="IPR041371">
    <property type="entry name" value="GH92_N"/>
</dbReference>
<keyword evidence="6" id="KW-0326">Glycosidase</keyword>
<dbReference type="Pfam" id="PF17678">
    <property type="entry name" value="Glyco_hydro_92N"/>
    <property type="match status" value="1"/>
</dbReference>